<feature type="domain" description="DUF2007" evidence="1">
    <location>
        <begin position="13"/>
        <end position="68"/>
    </location>
</feature>
<evidence type="ECO:0000313" key="3">
    <source>
        <dbReference type="Proteomes" id="UP001366060"/>
    </source>
</evidence>
<dbReference type="Pfam" id="PF09413">
    <property type="entry name" value="DUF2007"/>
    <property type="match status" value="1"/>
</dbReference>
<reference evidence="2 3" key="1">
    <citation type="submission" date="2024-02" db="EMBL/GenBank/DDBJ databases">
        <title>Bacteria isolated from the canopy kelp, Nereocystis luetkeana.</title>
        <authorList>
            <person name="Pfister C.A."/>
            <person name="Younker I.T."/>
            <person name="Light S.H."/>
        </authorList>
    </citation>
    <scope>NUCLEOTIDE SEQUENCE [LARGE SCALE GENOMIC DNA]</scope>
    <source>
        <strain evidence="2 3">TI.2.07</strain>
    </source>
</reference>
<dbReference type="Gene3D" id="3.30.70.790">
    <property type="entry name" value="UreE, C-terminal domain"/>
    <property type="match status" value="1"/>
</dbReference>
<evidence type="ECO:0000259" key="1">
    <source>
        <dbReference type="Pfam" id="PF09413"/>
    </source>
</evidence>
<proteinExistence type="predicted"/>
<name>A0ABU9H988_9GAMM</name>
<dbReference type="InterPro" id="IPR018551">
    <property type="entry name" value="DUF2007"/>
</dbReference>
<organism evidence="2 3">
    <name type="scientific">Psychromonas arctica</name>
    <dbReference type="NCBI Taxonomy" id="168275"/>
    <lineage>
        <taxon>Bacteria</taxon>
        <taxon>Pseudomonadati</taxon>
        <taxon>Pseudomonadota</taxon>
        <taxon>Gammaproteobacteria</taxon>
        <taxon>Alteromonadales</taxon>
        <taxon>Psychromonadaceae</taxon>
        <taxon>Psychromonas</taxon>
    </lineage>
</organism>
<comment type="caution">
    <text evidence="2">The sequence shown here is derived from an EMBL/GenBank/DDBJ whole genome shotgun (WGS) entry which is preliminary data.</text>
</comment>
<dbReference type="RefSeq" id="WP_341626868.1">
    <property type="nucleotide sequence ID" value="NZ_JBAKBA010000004.1"/>
</dbReference>
<dbReference type="SUPFAM" id="SSF54913">
    <property type="entry name" value="GlnB-like"/>
    <property type="match status" value="1"/>
</dbReference>
<keyword evidence="3" id="KW-1185">Reference proteome</keyword>
<protein>
    <submittedName>
        <fullName evidence="2">DUF2007 domain-containing protein</fullName>
    </submittedName>
</protein>
<dbReference type="Proteomes" id="UP001366060">
    <property type="component" value="Unassembled WGS sequence"/>
</dbReference>
<gene>
    <name evidence="2" type="ORF">V6255_03320</name>
</gene>
<accession>A0ABU9H988</accession>
<dbReference type="InterPro" id="IPR011322">
    <property type="entry name" value="N-reg_PII-like_a/b"/>
</dbReference>
<sequence length="117" mass="13298">MSRFVVISNYSFPLDAHIAKASLESEGIPAHIADKHTVNMQWLYSDAIGGVRLYVPEEFEVEAKAVLALNFSEDVDSIFEATPEHCTQCKSTNLVNYYQLLTTTPKIRSRLSFFLYF</sequence>
<evidence type="ECO:0000313" key="2">
    <source>
        <dbReference type="EMBL" id="MEL0658161.1"/>
    </source>
</evidence>
<dbReference type="EMBL" id="JBAKBA010000004">
    <property type="protein sequence ID" value="MEL0658161.1"/>
    <property type="molecule type" value="Genomic_DNA"/>
</dbReference>